<organism evidence="2 3">
    <name type="scientific">Flavobacterium suzhouense</name>
    <dbReference type="NCBI Taxonomy" id="1529638"/>
    <lineage>
        <taxon>Bacteria</taxon>
        <taxon>Pseudomonadati</taxon>
        <taxon>Bacteroidota</taxon>
        <taxon>Flavobacteriia</taxon>
        <taxon>Flavobacteriales</taxon>
        <taxon>Flavobacteriaceae</taxon>
        <taxon>Flavobacterium</taxon>
    </lineage>
</organism>
<reference evidence="3" key="1">
    <citation type="journal article" date="2019" name="Int. J. Syst. Evol. Microbiol.">
        <title>The Global Catalogue of Microorganisms (GCM) 10K type strain sequencing project: providing services to taxonomists for standard genome sequencing and annotation.</title>
        <authorList>
            <consortium name="The Broad Institute Genomics Platform"/>
            <consortium name="The Broad Institute Genome Sequencing Center for Infectious Disease"/>
            <person name="Wu L."/>
            <person name="Ma J."/>
        </authorList>
    </citation>
    <scope>NUCLEOTIDE SEQUENCE [LARGE SCALE GENOMIC DNA]</scope>
    <source>
        <strain evidence="3">KCTC 42107</strain>
    </source>
</reference>
<dbReference type="RefSeq" id="WP_379820079.1">
    <property type="nucleotide sequence ID" value="NZ_JBHUMD010000007.1"/>
</dbReference>
<dbReference type="InterPro" id="IPR003961">
    <property type="entry name" value="FN3_dom"/>
</dbReference>
<dbReference type="InterPro" id="IPR036116">
    <property type="entry name" value="FN3_sf"/>
</dbReference>
<keyword evidence="3" id="KW-1185">Reference proteome</keyword>
<comment type="caution">
    <text evidence="2">The sequence shown here is derived from an EMBL/GenBank/DDBJ whole genome shotgun (WGS) entry which is preliminary data.</text>
</comment>
<dbReference type="InterPro" id="IPR013783">
    <property type="entry name" value="Ig-like_fold"/>
</dbReference>
<dbReference type="SMART" id="SM00060">
    <property type="entry name" value="FN3"/>
    <property type="match status" value="2"/>
</dbReference>
<feature type="domain" description="Fibronectin type-III" evidence="1">
    <location>
        <begin position="468"/>
        <end position="561"/>
    </location>
</feature>
<dbReference type="Gene3D" id="2.60.120.200">
    <property type="match status" value="2"/>
</dbReference>
<evidence type="ECO:0000313" key="2">
    <source>
        <dbReference type="EMBL" id="MFD2601507.1"/>
    </source>
</evidence>
<proteinExistence type="predicted"/>
<dbReference type="PROSITE" id="PS50853">
    <property type="entry name" value="FN3"/>
    <property type="match status" value="2"/>
</dbReference>
<accession>A0ABW5NUI1</accession>
<name>A0ABW5NUI1_9FLAO</name>
<evidence type="ECO:0000259" key="1">
    <source>
        <dbReference type="PROSITE" id="PS50853"/>
    </source>
</evidence>
<dbReference type="Gene3D" id="2.60.40.10">
    <property type="entry name" value="Immunoglobulins"/>
    <property type="match status" value="2"/>
</dbReference>
<dbReference type="Proteomes" id="UP001597480">
    <property type="component" value="Unassembled WGS sequence"/>
</dbReference>
<evidence type="ECO:0000313" key="3">
    <source>
        <dbReference type="Proteomes" id="UP001597480"/>
    </source>
</evidence>
<dbReference type="EMBL" id="JBHUMD010000007">
    <property type="protein sequence ID" value="MFD2601507.1"/>
    <property type="molecule type" value="Genomic_DNA"/>
</dbReference>
<dbReference type="CDD" id="cd00063">
    <property type="entry name" value="FN3"/>
    <property type="match status" value="2"/>
</dbReference>
<gene>
    <name evidence="2" type="ORF">ACFSR3_05520</name>
</gene>
<sequence length="630" mass="66380">MNQKLLDISPGFGFGVGRFLNLKGTIGRLCLLLLLSFISTVGYGQLATQNFDTGIPVTWAQANNGVGTTAYTTSPDGYLGSAGAAFIDPSAENIGNGNTARYFLITPQINVPTNSELRFFTKQSSTTDYGNVYEVRVSTALPTDITSYTTTLASYTEAQLSNGNVYEEKVIPIPPTIQGLNIYVAFVLVNNQNAATPNADTWFIDNVNLQTAQVCNPVVATTITASAISITGATINWTHPTATQFQVIVQDASLAAPGASAVGSVVTGAGTSFSYPATGLTGGTAYKAYVKAICSQSSSAWITTSGTTFTTALLGSACSNPIIIPANGTTYTYTNNLSNFQNASVTYANQGSSCLSPSLTANYLNGAKAFFSYTPTQNGVITVTNMTTANSGQNGFNHITGVFVYEGCSNVGVQCLGGNNTSAAATPKSIPNLYVQAGQTYIIVVSSSLVANAGIIFTLTVKTEACAPPAVFKYKNLLQNSVRFSWDNPGNLYNTWEYRVQTSGSAAPTASSTGTQTTTNIDNFINTGLAAGTAYDLYVRTVCGGVPGNWSTAYKFTTQCTTFNTPYSQDFATATASAPAPCWTAIDANNDAVTWSYLTQSATILTSTFQNNNNDYFVSPQVALRQAAQR</sequence>
<dbReference type="NCBIfam" id="NF038128">
    <property type="entry name" value="choice_anch_J"/>
    <property type="match status" value="1"/>
</dbReference>
<protein>
    <submittedName>
        <fullName evidence="2">Choice-of-anchor J domain-containing protein</fullName>
    </submittedName>
</protein>
<dbReference type="SUPFAM" id="SSF49265">
    <property type="entry name" value="Fibronectin type III"/>
    <property type="match status" value="2"/>
</dbReference>
<feature type="domain" description="Fibronectin type-III" evidence="1">
    <location>
        <begin position="219"/>
        <end position="314"/>
    </location>
</feature>